<dbReference type="InterPro" id="IPR003661">
    <property type="entry name" value="HisK_dim/P_dom"/>
</dbReference>
<dbReference type="SMART" id="SM00091">
    <property type="entry name" value="PAS"/>
    <property type="match status" value="1"/>
</dbReference>
<dbReference type="InterPro" id="IPR001789">
    <property type="entry name" value="Sig_transdc_resp-reg_receiver"/>
</dbReference>
<dbReference type="InterPro" id="IPR005467">
    <property type="entry name" value="His_kinase_dom"/>
</dbReference>
<feature type="domain" description="PAS" evidence="12">
    <location>
        <begin position="157"/>
        <end position="229"/>
    </location>
</feature>
<evidence type="ECO:0000259" key="10">
    <source>
        <dbReference type="PROSITE" id="PS50109"/>
    </source>
</evidence>
<dbReference type="AlphaFoldDB" id="A0A1B9F6E3"/>
<dbReference type="EMBL" id="MAGO01000005">
    <property type="protein sequence ID" value="OCC15486.1"/>
    <property type="molecule type" value="Genomic_DNA"/>
</dbReference>
<dbReference type="SMART" id="SM00448">
    <property type="entry name" value="REC"/>
    <property type="match status" value="1"/>
</dbReference>
<dbReference type="CDD" id="cd00130">
    <property type="entry name" value="PAS"/>
    <property type="match status" value="1"/>
</dbReference>
<keyword evidence="3 9" id="KW-0597">Phosphoprotein</keyword>
<dbReference type="SUPFAM" id="SSF52172">
    <property type="entry name" value="CheY-like"/>
    <property type="match status" value="2"/>
</dbReference>
<dbReference type="GO" id="GO:0005524">
    <property type="term" value="F:ATP binding"/>
    <property type="evidence" value="ECO:0007669"/>
    <property type="project" value="UniProtKB-KW"/>
</dbReference>
<dbReference type="InterPro" id="IPR000014">
    <property type="entry name" value="PAS"/>
</dbReference>
<dbReference type="Gene3D" id="3.30.565.10">
    <property type="entry name" value="Histidine kinase-like ATPase, C-terminal domain"/>
    <property type="match status" value="1"/>
</dbReference>
<dbReference type="PROSITE" id="PS50110">
    <property type="entry name" value="RESPONSE_REGULATORY"/>
    <property type="match status" value="1"/>
</dbReference>
<dbReference type="Gene3D" id="1.10.287.130">
    <property type="match status" value="1"/>
</dbReference>
<dbReference type="Pfam" id="PF02518">
    <property type="entry name" value="HATPase_c"/>
    <property type="match status" value="1"/>
</dbReference>
<dbReference type="PROSITE" id="PS50109">
    <property type="entry name" value="HIS_KIN"/>
    <property type="match status" value="1"/>
</dbReference>
<dbReference type="Gene3D" id="3.30.450.20">
    <property type="entry name" value="PAS domain"/>
    <property type="match status" value="1"/>
</dbReference>
<dbReference type="InterPro" id="IPR003594">
    <property type="entry name" value="HATPase_dom"/>
</dbReference>
<feature type="domain" description="Histidine kinase" evidence="10">
    <location>
        <begin position="297"/>
        <end position="521"/>
    </location>
</feature>
<organism evidence="14 15">
    <name type="scientific">Dissulfuribacter thermophilus</name>
    <dbReference type="NCBI Taxonomy" id="1156395"/>
    <lineage>
        <taxon>Bacteria</taxon>
        <taxon>Pseudomonadati</taxon>
        <taxon>Thermodesulfobacteriota</taxon>
        <taxon>Dissulfuribacteria</taxon>
        <taxon>Dissulfuribacterales</taxon>
        <taxon>Dissulfuribacteraceae</taxon>
        <taxon>Dissulfuribacter</taxon>
    </lineage>
</organism>
<evidence type="ECO:0000256" key="8">
    <source>
        <dbReference type="ARBA" id="ARBA00023012"/>
    </source>
</evidence>
<dbReference type="SUPFAM" id="SSF55874">
    <property type="entry name" value="ATPase domain of HSP90 chaperone/DNA topoisomerase II/histidine kinase"/>
    <property type="match status" value="1"/>
</dbReference>
<feature type="domain" description="Response regulatory" evidence="11">
    <location>
        <begin position="542"/>
        <end position="658"/>
    </location>
</feature>
<dbReference type="OrthoDB" id="9813024at2"/>
<dbReference type="PROSITE" id="PS50113">
    <property type="entry name" value="PAC"/>
    <property type="match status" value="1"/>
</dbReference>
<sequence length="660" mass="73605">MGLKFFNRSFKKVVLVGNTALIAPKSKIGLYFLPGEPFETIKSIVLGMGHEFVQDFEAFESGANRPSLLPDMAIMDEHHASILESHNRSRNFCQKCPSFLPMLVALWNPQLISLYIQKGFHDCIRLPFEKTEVESRIITFLALKNRAKQLFGKLESQKHLLSTALQKVDEAVVITSASGDIVYANDSFKDLTGHGTDELLKINLSNIIFNEDLPETASKDSVHGFIVNGNVRRGTLRLKRADGTCIEMDASITPFTDSSLKGLYYVYVLRDISEKRLIEARTIQAQKLEALGVLAGGIAHDFNNILTPIIGYAELLRTFPHKEGEFLEEVDQILKAATRAKELVGELLSFSRQQDEPKRLINPVPILKEALKLLRAAVPDNINIVQDIDQNTPKIFLSPVHLHQIIMNLVINAYQAIGDRQGRIEVTLENIEVDEFSARTHPGLKPGPHVRLSVSDNGPGIPASFLHRIFDPYFTTKEEGKGTGLGLSVVHNILKNANGMVTVYSEEGKGATFRCYFPALKAEGKVQIEEWSQTQPCSLGLRVMLVDDDEMNLVITNKMFNHLGCIVQAFTDPNEALNTFKKAPKGFDLVFTDQVMPKMNGTDLSKALRMIEKNIPIIISSGYIAALRKQALTEAGVNEVLSKPFTLLQLKDTLIRIMKK</sequence>
<name>A0A1B9F6E3_9BACT</name>
<keyword evidence="8" id="KW-0902">Two-component regulatory system</keyword>
<evidence type="ECO:0000313" key="14">
    <source>
        <dbReference type="EMBL" id="OCC15486.1"/>
    </source>
</evidence>
<dbReference type="CDD" id="cd00082">
    <property type="entry name" value="HisKA"/>
    <property type="match status" value="1"/>
</dbReference>
<dbReference type="Pfam" id="PF00512">
    <property type="entry name" value="HisKA"/>
    <property type="match status" value="1"/>
</dbReference>
<evidence type="ECO:0000259" key="12">
    <source>
        <dbReference type="PROSITE" id="PS50112"/>
    </source>
</evidence>
<dbReference type="PROSITE" id="PS50112">
    <property type="entry name" value="PAS"/>
    <property type="match status" value="1"/>
</dbReference>
<evidence type="ECO:0000259" key="13">
    <source>
        <dbReference type="PROSITE" id="PS50113"/>
    </source>
</evidence>
<dbReference type="RefSeq" id="WP_067617656.1">
    <property type="nucleotide sequence ID" value="NZ_MAGO01000005.1"/>
</dbReference>
<dbReference type="SUPFAM" id="SSF47384">
    <property type="entry name" value="Homodimeric domain of signal transducing histidine kinase"/>
    <property type="match status" value="1"/>
</dbReference>
<dbReference type="InterPro" id="IPR000700">
    <property type="entry name" value="PAS-assoc_C"/>
</dbReference>
<evidence type="ECO:0000256" key="5">
    <source>
        <dbReference type="ARBA" id="ARBA00022741"/>
    </source>
</evidence>
<comment type="caution">
    <text evidence="14">The sequence shown here is derived from an EMBL/GenBank/DDBJ whole genome shotgun (WGS) entry which is preliminary data.</text>
</comment>
<evidence type="ECO:0000256" key="6">
    <source>
        <dbReference type="ARBA" id="ARBA00022777"/>
    </source>
</evidence>
<evidence type="ECO:0000256" key="4">
    <source>
        <dbReference type="ARBA" id="ARBA00022679"/>
    </source>
</evidence>
<dbReference type="Pfam" id="PF00072">
    <property type="entry name" value="Response_reg"/>
    <property type="match status" value="1"/>
</dbReference>
<feature type="modified residue" description="4-aspartylphosphate" evidence="9">
    <location>
        <position position="593"/>
    </location>
</feature>
<dbReference type="InterPro" id="IPR036097">
    <property type="entry name" value="HisK_dim/P_sf"/>
</dbReference>
<dbReference type="InterPro" id="IPR004358">
    <property type="entry name" value="Sig_transdc_His_kin-like_C"/>
</dbReference>
<dbReference type="PANTHER" id="PTHR43065">
    <property type="entry name" value="SENSOR HISTIDINE KINASE"/>
    <property type="match status" value="1"/>
</dbReference>
<evidence type="ECO:0000256" key="2">
    <source>
        <dbReference type="ARBA" id="ARBA00012438"/>
    </source>
</evidence>
<dbReference type="Proteomes" id="UP000093080">
    <property type="component" value="Unassembled WGS sequence"/>
</dbReference>
<keyword evidence="15" id="KW-1185">Reference proteome</keyword>
<dbReference type="GO" id="GO:0000155">
    <property type="term" value="F:phosphorelay sensor kinase activity"/>
    <property type="evidence" value="ECO:0007669"/>
    <property type="project" value="InterPro"/>
</dbReference>
<evidence type="ECO:0000259" key="11">
    <source>
        <dbReference type="PROSITE" id="PS50110"/>
    </source>
</evidence>
<dbReference type="InterPro" id="IPR011006">
    <property type="entry name" value="CheY-like_superfamily"/>
</dbReference>
<reference evidence="14 15" key="1">
    <citation type="submission" date="2016-06" db="EMBL/GenBank/DDBJ databases">
        <title>Respiratory ammonification of nitrate coupled to the oxidation of elemental sulfur in deep-sea autotrophic thermophilic bacteria.</title>
        <authorList>
            <person name="Slobodkina G.B."/>
            <person name="Mardanov A.V."/>
            <person name="Ravin N.V."/>
            <person name="Frolova A.A."/>
            <person name="Viryasiv M.B."/>
            <person name="Chernyh N.A."/>
            <person name="Bonch-Osmolovskaya E.A."/>
            <person name="Slobodkin A.I."/>
        </authorList>
    </citation>
    <scope>NUCLEOTIDE SEQUENCE [LARGE SCALE GENOMIC DNA]</scope>
    <source>
        <strain evidence="14 15">S69</strain>
    </source>
</reference>
<evidence type="ECO:0000313" key="15">
    <source>
        <dbReference type="Proteomes" id="UP000093080"/>
    </source>
</evidence>
<gene>
    <name evidence="14" type="ORF">DBT_1233</name>
</gene>
<keyword evidence="5" id="KW-0547">Nucleotide-binding</keyword>
<dbReference type="SMART" id="SM00086">
    <property type="entry name" value="PAC"/>
    <property type="match status" value="1"/>
</dbReference>
<dbReference type="NCBIfam" id="TIGR00229">
    <property type="entry name" value="sensory_box"/>
    <property type="match status" value="1"/>
</dbReference>
<dbReference type="SMART" id="SM00387">
    <property type="entry name" value="HATPase_c"/>
    <property type="match status" value="1"/>
</dbReference>
<dbReference type="CDD" id="cd17546">
    <property type="entry name" value="REC_hyHK_CKI1_RcsC-like"/>
    <property type="match status" value="1"/>
</dbReference>
<keyword evidence="6 14" id="KW-0418">Kinase</keyword>
<proteinExistence type="predicted"/>
<evidence type="ECO:0000256" key="3">
    <source>
        <dbReference type="ARBA" id="ARBA00022553"/>
    </source>
</evidence>
<keyword evidence="4" id="KW-0808">Transferase</keyword>
<feature type="domain" description="PAC" evidence="13">
    <location>
        <begin position="232"/>
        <end position="284"/>
    </location>
</feature>
<protein>
    <recommendedName>
        <fullName evidence="2">histidine kinase</fullName>
        <ecNumber evidence="2">2.7.13.3</ecNumber>
    </recommendedName>
</protein>
<comment type="catalytic activity">
    <reaction evidence="1">
        <text>ATP + protein L-histidine = ADP + protein N-phospho-L-histidine.</text>
        <dbReference type="EC" id="2.7.13.3"/>
    </reaction>
</comment>
<dbReference type="InterPro" id="IPR035965">
    <property type="entry name" value="PAS-like_dom_sf"/>
</dbReference>
<dbReference type="InterPro" id="IPR001610">
    <property type="entry name" value="PAC"/>
</dbReference>
<dbReference type="Gene3D" id="3.40.50.2300">
    <property type="match status" value="1"/>
</dbReference>
<dbReference type="PANTHER" id="PTHR43065:SF46">
    <property type="entry name" value="C4-DICARBOXYLATE TRANSPORT SENSOR PROTEIN DCTB"/>
    <property type="match status" value="1"/>
</dbReference>
<dbReference type="PRINTS" id="PR00344">
    <property type="entry name" value="BCTRLSENSOR"/>
</dbReference>
<dbReference type="Pfam" id="PF13426">
    <property type="entry name" value="PAS_9"/>
    <property type="match status" value="1"/>
</dbReference>
<accession>A0A1B9F6E3</accession>
<dbReference type="SMART" id="SM00388">
    <property type="entry name" value="HisKA"/>
    <property type="match status" value="1"/>
</dbReference>
<evidence type="ECO:0000256" key="7">
    <source>
        <dbReference type="ARBA" id="ARBA00022840"/>
    </source>
</evidence>
<evidence type="ECO:0000256" key="9">
    <source>
        <dbReference type="PROSITE-ProRule" id="PRU00169"/>
    </source>
</evidence>
<evidence type="ECO:0000256" key="1">
    <source>
        <dbReference type="ARBA" id="ARBA00000085"/>
    </source>
</evidence>
<dbReference type="SUPFAM" id="SSF55785">
    <property type="entry name" value="PYP-like sensor domain (PAS domain)"/>
    <property type="match status" value="1"/>
</dbReference>
<dbReference type="InterPro" id="IPR036890">
    <property type="entry name" value="HATPase_C_sf"/>
</dbReference>
<dbReference type="STRING" id="1156395.DBT_1233"/>
<keyword evidence="7" id="KW-0067">ATP-binding</keyword>
<dbReference type="EC" id="2.7.13.3" evidence="2"/>